<evidence type="ECO:0000256" key="4">
    <source>
        <dbReference type="ARBA" id="ARBA00022898"/>
    </source>
</evidence>
<dbReference type="CDD" id="cd06664">
    <property type="entry name" value="IscU_like"/>
    <property type="match status" value="1"/>
</dbReference>
<name>A0A830EKK8_9EURY</name>
<dbReference type="SUPFAM" id="SSF82649">
    <property type="entry name" value="SufE/NifU"/>
    <property type="match status" value="1"/>
</dbReference>
<gene>
    <name evidence="8" type="ORF">GCM10008995_07350</name>
</gene>
<keyword evidence="3" id="KW-0808">Transferase</keyword>
<dbReference type="CDD" id="cd06453">
    <property type="entry name" value="SufS_like"/>
    <property type="match status" value="1"/>
</dbReference>
<dbReference type="NCBIfam" id="TIGR01979">
    <property type="entry name" value="sufS"/>
    <property type="match status" value="1"/>
</dbReference>
<comment type="caution">
    <text evidence="8">The sequence shown here is derived from an EMBL/GenBank/DDBJ whole genome shotgun (WGS) entry which is preliminary data.</text>
</comment>
<dbReference type="Proteomes" id="UP000653099">
    <property type="component" value="Unassembled WGS sequence"/>
</dbReference>
<dbReference type="GO" id="GO:0016226">
    <property type="term" value="P:iron-sulfur cluster assembly"/>
    <property type="evidence" value="ECO:0007669"/>
    <property type="project" value="InterPro"/>
</dbReference>
<evidence type="ECO:0000259" key="7">
    <source>
        <dbReference type="Pfam" id="PF01592"/>
    </source>
</evidence>
<sequence length="539" mass="58100">MDSPAAPRGDYPVLGRDVDGHPLVYLDNAATTQTPAQVREAHDEFYRRYNANVHRGIHTLSHEASMAYERAHDRVAAFVGAAGREEIVFTKNTTEAINIVAHSLGETVLDEDATIVTTEMEHHASLVTWQQIAERTGAGIEFIRVTDNGHLDMDHARAVIDDSTALLSVVHVSNVLGTVNPVAELAALAHDHDASVLVDGAQSVPNRPVDVSALDADFLAFSGHKMAGPTGIGVLYGSAHLLEELPPFLFGGEMIQNVTLSESSWNELPWKFEAGTPPIAEGIALAAAVDYLEEIGMETIQAHENELAQYALERLEARPNVETYGPPPGVDRAGLVSFNVGDVHGHDLSSILNDRGIAVRAGDHCTQPLHDVLDVPGSVRASFYVYNTTAEIDRLLDAIEDAEPKRDAHVRENYHDRIVDHFERPRDGGVPGSHSFVVAADETSCGDDGEFAVSVDAAGRIDGVEYKSESCAVSTAVASLLSEYLQGRRVDDVGSLEAELTAVLDDEFPELRRDCVVGPIEVIQHGVAEYLAESAAPNA</sequence>
<proteinExistence type="predicted"/>
<dbReference type="GO" id="GO:0005506">
    <property type="term" value="F:iron ion binding"/>
    <property type="evidence" value="ECO:0007669"/>
    <property type="project" value="InterPro"/>
</dbReference>
<evidence type="ECO:0000313" key="8">
    <source>
        <dbReference type="EMBL" id="GGJ00035.1"/>
    </source>
</evidence>
<dbReference type="Gene3D" id="3.90.1150.10">
    <property type="entry name" value="Aspartate Aminotransferase, domain 1"/>
    <property type="match status" value="1"/>
</dbReference>
<dbReference type="Gene3D" id="3.40.640.10">
    <property type="entry name" value="Type I PLP-dependent aspartate aminotransferase-like (Major domain)"/>
    <property type="match status" value="1"/>
</dbReference>
<feature type="domain" description="NIF system FeS cluster assembly NifU N-terminal" evidence="7">
    <location>
        <begin position="414"/>
        <end position="533"/>
    </location>
</feature>
<evidence type="ECO:0000259" key="6">
    <source>
        <dbReference type="Pfam" id="PF00266"/>
    </source>
</evidence>
<evidence type="ECO:0000256" key="2">
    <source>
        <dbReference type="ARBA" id="ARBA00012239"/>
    </source>
</evidence>
<reference evidence="8" key="2">
    <citation type="submission" date="2020-09" db="EMBL/GenBank/DDBJ databases">
        <authorList>
            <person name="Sun Q."/>
            <person name="Ohkuma M."/>
        </authorList>
    </citation>
    <scope>NUCLEOTIDE SEQUENCE</scope>
    <source>
        <strain evidence="8">JCM 14359</strain>
    </source>
</reference>
<organism evidence="8 9">
    <name type="scientific">Halobellus salinus</name>
    <dbReference type="NCBI Taxonomy" id="931585"/>
    <lineage>
        <taxon>Archaea</taxon>
        <taxon>Methanobacteriati</taxon>
        <taxon>Methanobacteriota</taxon>
        <taxon>Stenosarchaea group</taxon>
        <taxon>Halobacteria</taxon>
        <taxon>Halobacteriales</taxon>
        <taxon>Haloferacaceae</taxon>
        <taxon>Halobellus</taxon>
    </lineage>
</organism>
<dbReference type="InterPro" id="IPR002871">
    <property type="entry name" value="NIF_FeS_clus_asmbl_NifU_N"/>
</dbReference>
<evidence type="ECO:0000256" key="5">
    <source>
        <dbReference type="ARBA" id="ARBA00050776"/>
    </source>
</evidence>
<accession>A0A830EKK8</accession>
<dbReference type="SUPFAM" id="SSF53383">
    <property type="entry name" value="PLP-dependent transferases"/>
    <property type="match status" value="1"/>
</dbReference>
<dbReference type="InterPro" id="IPR015421">
    <property type="entry name" value="PyrdxlP-dep_Trfase_major"/>
</dbReference>
<dbReference type="Pfam" id="PF01592">
    <property type="entry name" value="NifU_N"/>
    <property type="match status" value="1"/>
</dbReference>
<dbReference type="EC" id="2.8.1.7" evidence="2"/>
<keyword evidence="4" id="KW-0663">Pyridoxal phosphate</keyword>
<dbReference type="EMBL" id="BMOC01000003">
    <property type="protein sequence ID" value="GGJ00035.1"/>
    <property type="molecule type" value="Genomic_DNA"/>
</dbReference>
<dbReference type="GO" id="GO:0031071">
    <property type="term" value="F:cysteine desulfurase activity"/>
    <property type="evidence" value="ECO:0007669"/>
    <property type="project" value="UniProtKB-EC"/>
</dbReference>
<dbReference type="Pfam" id="PF00266">
    <property type="entry name" value="Aminotran_5"/>
    <property type="match status" value="1"/>
</dbReference>
<dbReference type="InterPro" id="IPR000192">
    <property type="entry name" value="Aminotrans_V_dom"/>
</dbReference>
<dbReference type="PANTHER" id="PTHR43586">
    <property type="entry name" value="CYSTEINE DESULFURASE"/>
    <property type="match status" value="1"/>
</dbReference>
<dbReference type="RefSeq" id="WP_188786042.1">
    <property type="nucleotide sequence ID" value="NZ_BMOC01000003.1"/>
</dbReference>
<evidence type="ECO:0000256" key="3">
    <source>
        <dbReference type="ARBA" id="ARBA00022679"/>
    </source>
</evidence>
<evidence type="ECO:0000313" key="9">
    <source>
        <dbReference type="Proteomes" id="UP000653099"/>
    </source>
</evidence>
<feature type="domain" description="Aminotransferase class V" evidence="6">
    <location>
        <begin position="24"/>
        <end position="395"/>
    </location>
</feature>
<dbReference type="GO" id="GO:0051536">
    <property type="term" value="F:iron-sulfur cluster binding"/>
    <property type="evidence" value="ECO:0007669"/>
    <property type="project" value="InterPro"/>
</dbReference>
<dbReference type="OrthoDB" id="5817at2157"/>
<dbReference type="InterPro" id="IPR010970">
    <property type="entry name" value="Cys_dSase_SufS"/>
</dbReference>
<dbReference type="InterPro" id="IPR015424">
    <property type="entry name" value="PyrdxlP-dep_Trfase"/>
</dbReference>
<reference evidence="8" key="1">
    <citation type="journal article" date="2014" name="Int. J. Syst. Evol. Microbiol.">
        <title>Complete genome sequence of Corynebacterium casei LMG S-19264T (=DSM 44701T), isolated from a smear-ripened cheese.</title>
        <authorList>
            <consortium name="US DOE Joint Genome Institute (JGI-PGF)"/>
            <person name="Walter F."/>
            <person name="Albersmeier A."/>
            <person name="Kalinowski J."/>
            <person name="Ruckert C."/>
        </authorList>
    </citation>
    <scope>NUCLEOTIDE SEQUENCE</scope>
    <source>
        <strain evidence="8">JCM 14359</strain>
    </source>
</reference>
<dbReference type="GO" id="GO:0030170">
    <property type="term" value="F:pyridoxal phosphate binding"/>
    <property type="evidence" value="ECO:0007669"/>
    <property type="project" value="InterPro"/>
</dbReference>
<dbReference type="PANTHER" id="PTHR43586:SF8">
    <property type="entry name" value="CYSTEINE DESULFURASE 1, CHLOROPLASTIC"/>
    <property type="match status" value="1"/>
</dbReference>
<dbReference type="GO" id="GO:0006534">
    <property type="term" value="P:cysteine metabolic process"/>
    <property type="evidence" value="ECO:0007669"/>
    <property type="project" value="InterPro"/>
</dbReference>
<protein>
    <recommendedName>
        <fullName evidence="2">cysteine desulfurase</fullName>
        <ecNumber evidence="2">2.8.1.7</ecNumber>
    </recommendedName>
</protein>
<dbReference type="AlphaFoldDB" id="A0A830EKK8"/>
<keyword evidence="9" id="KW-1185">Reference proteome</keyword>
<dbReference type="InterPro" id="IPR015422">
    <property type="entry name" value="PyrdxlP-dep_Trfase_small"/>
</dbReference>
<comment type="catalytic activity">
    <reaction evidence="5">
        <text>(sulfur carrier)-H + L-cysteine = (sulfur carrier)-SH + L-alanine</text>
        <dbReference type="Rhea" id="RHEA:43892"/>
        <dbReference type="Rhea" id="RHEA-COMP:14737"/>
        <dbReference type="Rhea" id="RHEA-COMP:14739"/>
        <dbReference type="ChEBI" id="CHEBI:29917"/>
        <dbReference type="ChEBI" id="CHEBI:35235"/>
        <dbReference type="ChEBI" id="CHEBI:57972"/>
        <dbReference type="ChEBI" id="CHEBI:64428"/>
        <dbReference type="EC" id="2.8.1.7"/>
    </reaction>
</comment>
<dbReference type="Gene3D" id="3.90.1010.10">
    <property type="match status" value="1"/>
</dbReference>
<comment type="cofactor">
    <cofactor evidence="1">
        <name>pyridoxal 5'-phosphate</name>
        <dbReference type="ChEBI" id="CHEBI:597326"/>
    </cofactor>
</comment>
<evidence type="ECO:0000256" key="1">
    <source>
        <dbReference type="ARBA" id="ARBA00001933"/>
    </source>
</evidence>